<keyword evidence="7 11" id="KW-0648">Protein biosynthesis</keyword>
<dbReference type="PANTHER" id="PTHR11777:SF9">
    <property type="entry name" value="ALANINE--TRNA LIGASE, CYTOPLASMIC"/>
    <property type="match status" value="1"/>
</dbReference>
<evidence type="ECO:0000259" key="13">
    <source>
        <dbReference type="PROSITE" id="PS50860"/>
    </source>
</evidence>
<evidence type="ECO:0000256" key="2">
    <source>
        <dbReference type="ARBA" id="ARBA00022555"/>
    </source>
</evidence>
<dbReference type="SUPFAM" id="SSF101353">
    <property type="entry name" value="Putative anticodon-binding domain of alanyl-tRNA synthetase (AlaRS)"/>
    <property type="match status" value="1"/>
</dbReference>
<evidence type="ECO:0000256" key="5">
    <source>
        <dbReference type="ARBA" id="ARBA00022840"/>
    </source>
</evidence>
<dbReference type="Gene3D" id="2.40.30.130">
    <property type="match status" value="1"/>
</dbReference>
<feature type="binding site" evidence="11">
    <location>
        <position position="568"/>
    </location>
    <ligand>
        <name>Zn(2+)</name>
        <dbReference type="ChEBI" id="CHEBI:29105"/>
    </ligand>
</feature>
<dbReference type="Pfam" id="PF02272">
    <property type="entry name" value="DHHA1"/>
    <property type="match status" value="1"/>
</dbReference>
<evidence type="ECO:0000256" key="12">
    <source>
        <dbReference type="SAM" id="Coils"/>
    </source>
</evidence>
<name>A0ABR9QVS6_9FIRM</name>
<dbReference type="InterPro" id="IPR009000">
    <property type="entry name" value="Transl_B-barrel_sf"/>
</dbReference>
<dbReference type="CDD" id="cd00673">
    <property type="entry name" value="AlaRS_core"/>
    <property type="match status" value="1"/>
</dbReference>
<dbReference type="InterPro" id="IPR018163">
    <property type="entry name" value="Thr/Ala-tRNA-synth_IIc_edit"/>
</dbReference>
<keyword evidence="11" id="KW-0479">Metal-binding</keyword>
<comment type="subcellular location">
    <subcellularLocation>
        <location evidence="11">Cytoplasm</location>
    </subcellularLocation>
</comment>
<evidence type="ECO:0000256" key="8">
    <source>
        <dbReference type="ARBA" id="ARBA00023146"/>
    </source>
</evidence>
<evidence type="ECO:0000256" key="9">
    <source>
        <dbReference type="ARBA" id="ARBA00024779"/>
    </source>
</evidence>
<dbReference type="Gene3D" id="3.30.980.10">
    <property type="entry name" value="Threonyl-trna Synthetase, Chain A, domain 2"/>
    <property type="match status" value="1"/>
</dbReference>
<dbReference type="SUPFAM" id="SSF55681">
    <property type="entry name" value="Class II aaRS and biotin synthetases"/>
    <property type="match status" value="1"/>
</dbReference>
<dbReference type="Pfam" id="PF07973">
    <property type="entry name" value="tRNA_SAD"/>
    <property type="match status" value="1"/>
</dbReference>
<keyword evidence="12" id="KW-0175">Coiled coil</keyword>
<dbReference type="SUPFAM" id="SSF55186">
    <property type="entry name" value="ThrRS/AlaRS common domain"/>
    <property type="match status" value="1"/>
</dbReference>
<dbReference type="Gene3D" id="6.10.250.550">
    <property type="match status" value="1"/>
</dbReference>
<comment type="catalytic activity">
    <reaction evidence="10 11">
        <text>tRNA(Ala) + L-alanine + ATP = L-alanyl-tRNA(Ala) + AMP + diphosphate</text>
        <dbReference type="Rhea" id="RHEA:12540"/>
        <dbReference type="Rhea" id="RHEA-COMP:9657"/>
        <dbReference type="Rhea" id="RHEA-COMP:9923"/>
        <dbReference type="ChEBI" id="CHEBI:30616"/>
        <dbReference type="ChEBI" id="CHEBI:33019"/>
        <dbReference type="ChEBI" id="CHEBI:57972"/>
        <dbReference type="ChEBI" id="CHEBI:78442"/>
        <dbReference type="ChEBI" id="CHEBI:78497"/>
        <dbReference type="ChEBI" id="CHEBI:456215"/>
        <dbReference type="EC" id="6.1.1.7"/>
    </reaction>
</comment>
<dbReference type="InterPro" id="IPR002318">
    <property type="entry name" value="Ala-tRNA-lgiase_IIc"/>
</dbReference>
<dbReference type="NCBIfam" id="TIGR00344">
    <property type="entry name" value="alaS"/>
    <property type="match status" value="1"/>
</dbReference>
<dbReference type="SUPFAM" id="SSF50447">
    <property type="entry name" value="Translation proteins"/>
    <property type="match status" value="1"/>
</dbReference>
<dbReference type="PROSITE" id="PS50860">
    <property type="entry name" value="AA_TRNA_LIGASE_II_ALA"/>
    <property type="match status" value="1"/>
</dbReference>
<keyword evidence="8 11" id="KW-0030">Aminoacyl-tRNA synthetase</keyword>
<evidence type="ECO:0000256" key="7">
    <source>
        <dbReference type="ARBA" id="ARBA00022917"/>
    </source>
</evidence>
<dbReference type="InterPro" id="IPR050058">
    <property type="entry name" value="Ala-tRNA_ligase"/>
</dbReference>
<evidence type="ECO:0000256" key="6">
    <source>
        <dbReference type="ARBA" id="ARBA00022884"/>
    </source>
</evidence>
<dbReference type="EC" id="6.1.1.7" evidence="11"/>
<dbReference type="Gene3D" id="3.30.930.10">
    <property type="entry name" value="Bira Bifunctional Protein, Domain 2"/>
    <property type="match status" value="1"/>
</dbReference>
<dbReference type="Proteomes" id="UP001516588">
    <property type="component" value="Unassembled WGS sequence"/>
</dbReference>
<reference evidence="14 15" key="1">
    <citation type="submission" date="2020-10" db="EMBL/GenBank/DDBJ databases">
        <title>ChiBAC.</title>
        <authorList>
            <person name="Zenner C."/>
            <person name="Hitch T.C.A."/>
            <person name="Clavel T."/>
        </authorList>
    </citation>
    <scope>NUCLEOTIDE SEQUENCE [LARGE SCALE GENOMIC DNA]</scope>
    <source>
        <strain evidence="14 15">DSM 108706</strain>
    </source>
</reference>
<feature type="binding site" evidence="11">
    <location>
        <position position="564"/>
    </location>
    <ligand>
        <name>Zn(2+)</name>
        <dbReference type="ChEBI" id="CHEBI:29105"/>
    </ligand>
</feature>
<gene>
    <name evidence="11 14" type="primary">alaS</name>
    <name evidence="14" type="ORF">INF20_01655</name>
</gene>
<comment type="similarity">
    <text evidence="1 11">Belongs to the class-II aminoacyl-tRNA synthetase family.</text>
</comment>
<dbReference type="Pfam" id="PF01411">
    <property type="entry name" value="tRNA-synt_2c"/>
    <property type="match status" value="1"/>
</dbReference>
<proteinExistence type="inferred from homology"/>
<evidence type="ECO:0000256" key="10">
    <source>
        <dbReference type="ARBA" id="ARBA00048300"/>
    </source>
</evidence>
<evidence type="ECO:0000313" key="15">
    <source>
        <dbReference type="Proteomes" id="UP001516588"/>
    </source>
</evidence>
<keyword evidence="3 11" id="KW-0436">Ligase</keyword>
<dbReference type="InterPro" id="IPR012947">
    <property type="entry name" value="tRNA_SAD"/>
</dbReference>
<accession>A0ABR9QVS6</accession>
<feature type="binding site" evidence="11">
    <location>
        <position position="666"/>
    </location>
    <ligand>
        <name>Zn(2+)</name>
        <dbReference type="ChEBI" id="CHEBI:29105"/>
    </ligand>
</feature>
<comment type="cofactor">
    <cofactor evidence="11">
        <name>Zn(2+)</name>
        <dbReference type="ChEBI" id="CHEBI:29105"/>
    </cofactor>
    <text evidence="11">Binds 1 zinc ion per subunit.</text>
</comment>
<dbReference type="RefSeq" id="WP_226384652.1">
    <property type="nucleotide sequence ID" value="NZ_JADCKA010000002.1"/>
</dbReference>
<dbReference type="Gene3D" id="3.30.54.20">
    <property type="match status" value="1"/>
</dbReference>
<keyword evidence="15" id="KW-1185">Reference proteome</keyword>
<keyword evidence="4 11" id="KW-0547">Nucleotide-binding</keyword>
<comment type="domain">
    <text evidence="11">Consists of three domains; the N-terminal catalytic domain, the editing domain and the C-terminal C-Ala domain. The editing domain removes incorrectly charged amino acids, while the C-Ala domain, along with tRNA(Ala), serves as a bridge to cooperatively bring together the editing and aminoacylation centers thus stimulating deacylation of misacylated tRNAs.</text>
</comment>
<dbReference type="GO" id="GO:0004813">
    <property type="term" value="F:alanine-tRNA ligase activity"/>
    <property type="evidence" value="ECO:0007669"/>
    <property type="project" value="UniProtKB-EC"/>
</dbReference>
<keyword evidence="6 11" id="KW-0694">RNA-binding</keyword>
<dbReference type="InterPro" id="IPR018164">
    <property type="entry name" value="Ala-tRNA-synth_IIc_N"/>
</dbReference>
<dbReference type="PRINTS" id="PR00980">
    <property type="entry name" value="TRNASYNTHALA"/>
</dbReference>
<sequence length="872" mass="96960">MEKLGLNEIRKKFLDFYGTKEHYTRGSFSLIPHNDKSLLIINSGMAPLKPFFSGLETPPAPRMATCQKCIRTDDIENVGLTARHGTFFEMLGSFSFGDYFKEESITWGWEFITEVMKMPEDKLWATVFLDDDEAFDIWKNKIGMPEEKIVRLGKDDNFWEIGTGPCGPCSEIYFDRGEEYGCGSPDCKPGCDCDRYIEFWNHVFTQFSKQDDGSYENLAHPNIDTGMGLERMACIMQGVDSIFDVDTIRMVLEEVCKIAGVEYADGAKPTDVSVRIITDHVRSATFMIGDTIMPSNEGRGYVLRRLIRRAVRHGRKLGIEGKFLSEVADKVIESSKEGYPELEEQRVFIKKIIQQEEDRFSKTLNQGLAIINEYMDEMEKSGETVLSGEKAFKLHDTYGFPLEITEEILAERGYTADRDDFDIYMTRQKELGKSDAAKSDEAWKESEIDYLFDGETLFTGYEKAEDEGNVVSLFSDDKELDVLTAGESGNVILDRTPFYAKGGGQASDKGIIEGSGFKAEVTDVFKRKGTYAHKITVLEGEIKKNDSAKAKVDQVTRNNSARNHTCTHILHQALRDVLGEHVHQAGSAVDSKLLRFDFAHFEAMTTEQIHMVQDIVNEKINSFLPVSCVEMPIRDAQNSGALGLFEDKYGDMVRVVSVGDFSKELCGGIHVSNSGQIGPFKIISESGIAAGVRRIEAVTGAGLLELLNSKESTINEAAAMLKSKPNLLTEKLNGFIKENEELRSELESLKKQHMNEAAADIINEKINVNGIDLLTHIFEDMDMDDLRNIADDLRAKNDNIAIVFAAVNGPKVTLMVALSKDLVAKGYHAGNMIKEIAKAAGGGGGGKADMAQAGAKDKNKLPDAFKVAESLL</sequence>
<feature type="domain" description="Alanyl-transfer RNA synthetases family profile" evidence="13">
    <location>
        <begin position="4"/>
        <end position="709"/>
    </location>
</feature>
<keyword evidence="11" id="KW-0963">Cytoplasm</keyword>
<keyword evidence="2 11" id="KW-0820">tRNA-binding</keyword>
<dbReference type="InterPro" id="IPR045864">
    <property type="entry name" value="aa-tRNA-synth_II/BPL/LPL"/>
</dbReference>
<organism evidence="14 15">
    <name type="scientific">Gallibacter intestinalis</name>
    <dbReference type="NCBI Taxonomy" id="2779356"/>
    <lineage>
        <taxon>Bacteria</taxon>
        <taxon>Bacillati</taxon>
        <taxon>Bacillota</taxon>
        <taxon>Clostridia</taxon>
        <taxon>Eubacteriales</taxon>
        <taxon>Eubacteriaceae</taxon>
        <taxon>Gallibacter</taxon>
    </lineage>
</organism>
<comment type="caution">
    <text evidence="14">The sequence shown here is derived from an EMBL/GenBank/DDBJ whole genome shotgun (WGS) entry which is preliminary data.</text>
</comment>
<feature type="coiled-coil region" evidence="12">
    <location>
        <begin position="732"/>
        <end position="759"/>
    </location>
</feature>
<dbReference type="PANTHER" id="PTHR11777">
    <property type="entry name" value="ALANYL-TRNA SYNTHETASE"/>
    <property type="match status" value="1"/>
</dbReference>
<evidence type="ECO:0000313" key="14">
    <source>
        <dbReference type="EMBL" id="MBE5034982.1"/>
    </source>
</evidence>
<dbReference type="HAMAP" id="MF_00036_B">
    <property type="entry name" value="Ala_tRNA_synth_B"/>
    <property type="match status" value="1"/>
</dbReference>
<evidence type="ECO:0000256" key="11">
    <source>
        <dbReference type="HAMAP-Rule" id="MF_00036"/>
    </source>
</evidence>
<protein>
    <recommendedName>
        <fullName evidence="11">Alanine--tRNA ligase</fullName>
        <ecNumber evidence="11">6.1.1.7</ecNumber>
    </recommendedName>
    <alternativeName>
        <fullName evidence="11">Alanyl-tRNA synthetase</fullName>
        <shortName evidence="11">AlaRS</shortName>
    </alternativeName>
</protein>
<dbReference type="InterPro" id="IPR018162">
    <property type="entry name" value="Ala-tRNA-ligase_IIc_anticod-bd"/>
</dbReference>
<evidence type="ECO:0000256" key="3">
    <source>
        <dbReference type="ARBA" id="ARBA00022598"/>
    </source>
</evidence>
<dbReference type="InterPro" id="IPR023033">
    <property type="entry name" value="Ala_tRNA_ligase_euk/bac"/>
</dbReference>
<evidence type="ECO:0000256" key="1">
    <source>
        <dbReference type="ARBA" id="ARBA00008226"/>
    </source>
</evidence>
<dbReference type="InterPro" id="IPR018165">
    <property type="entry name" value="Ala-tRNA-synth_IIc_core"/>
</dbReference>
<keyword evidence="11" id="KW-0862">Zinc</keyword>
<dbReference type="EMBL" id="JADCKA010000002">
    <property type="protein sequence ID" value="MBE5034982.1"/>
    <property type="molecule type" value="Genomic_DNA"/>
</dbReference>
<evidence type="ECO:0000256" key="4">
    <source>
        <dbReference type="ARBA" id="ARBA00022741"/>
    </source>
</evidence>
<dbReference type="InterPro" id="IPR003156">
    <property type="entry name" value="DHHA1_dom"/>
</dbReference>
<comment type="function">
    <text evidence="9 11">Catalyzes the attachment of alanine to tRNA(Ala) in a two-step reaction: alanine is first activated by ATP to form Ala-AMP and then transferred to the acceptor end of tRNA(Ala). Also edits incorrectly charged Ser-tRNA(Ala) and Gly-tRNA(Ala) via its editing domain.</text>
</comment>
<feature type="binding site" evidence="11">
    <location>
        <position position="670"/>
    </location>
    <ligand>
        <name>Zn(2+)</name>
        <dbReference type="ChEBI" id="CHEBI:29105"/>
    </ligand>
</feature>
<dbReference type="SMART" id="SM00863">
    <property type="entry name" value="tRNA_SAD"/>
    <property type="match status" value="1"/>
</dbReference>
<dbReference type="Gene3D" id="3.10.310.40">
    <property type="match status" value="1"/>
</dbReference>
<keyword evidence="5 11" id="KW-0067">ATP-binding</keyword>